<dbReference type="PANTHER" id="PTHR43133:SF8">
    <property type="entry name" value="RNA POLYMERASE SIGMA FACTOR HI_1459-RELATED"/>
    <property type="match status" value="1"/>
</dbReference>
<dbReference type="GO" id="GO:0016987">
    <property type="term" value="F:sigma factor activity"/>
    <property type="evidence" value="ECO:0007669"/>
    <property type="project" value="UniProtKB-KW"/>
</dbReference>
<evidence type="ECO:0000256" key="5">
    <source>
        <dbReference type="SAM" id="Phobius"/>
    </source>
</evidence>
<dbReference type="NCBIfam" id="TIGR02937">
    <property type="entry name" value="sigma70-ECF"/>
    <property type="match status" value="1"/>
</dbReference>
<dbReference type="CDD" id="cd06171">
    <property type="entry name" value="Sigma70_r4"/>
    <property type="match status" value="1"/>
</dbReference>
<dbReference type="InterPro" id="IPR013249">
    <property type="entry name" value="RNA_pol_sigma70_r4_t2"/>
</dbReference>
<dbReference type="SUPFAM" id="SSF88659">
    <property type="entry name" value="Sigma3 and sigma4 domains of RNA polymerase sigma factors"/>
    <property type="match status" value="1"/>
</dbReference>
<evidence type="ECO:0000256" key="1">
    <source>
        <dbReference type="ARBA" id="ARBA00023015"/>
    </source>
</evidence>
<sequence>MLVALALALFSINVVIPGVFVGIGATGLMGFAGAAVVLERIGALTSGIFEGAAQLSLILLGMALIAFAAIAGWNGFRRLAGRAGPPPLLLRWPWVLLGLLLFLACQLTLPEGNQRSALPVLPGALVIAFSTWVVIAVSAFLIRMSVGSIRLSWRIAQASPFGAGMLTLAALAATGLTLVVGSLAEALQTRAHTVASARPARCDSLSWECSRQALLAARPSSPAPVPTASDHGFGDVTAASFSASAGSAESTVELNTRACLERPFRQPDMMARARRIAQGLVRDDSDADDLIHSVLLNICLRRVAPTDFERYFLRSVEYGARSRFTQLNRSCPLDGLPDPQCLLRPDDQYVEAETHEALRKAFCSLTEQQQQLLRMRYFDDLDEAEIGRQLTIEHATARKRIQRARDDLRTRFLQQCQ</sequence>
<dbReference type="GO" id="GO:0003677">
    <property type="term" value="F:DNA binding"/>
    <property type="evidence" value="ECO:0007669"/>
    <property type="project" value="UniProtKB-KW"/>
</dbReference>
<proteinExistence type="predicted"/>
<dbReference type="RefSeq" id="WP_171433187.1">
    <property type="nucleotide sequence ID" value="NZ_JABFJV010000015.1"/>
</dbReference>
<evidence type="ECO:0000256" key="2">
    <source>
        <dbReference type="ARBA" id="ARBA00023082"/>
    </source>
</evidence>
<protein>
    <submittedName>
        <fullName evidence="7">Sigma-70 family RNA polymerase sigma factor</fullName>
    </submittedName>
</protein>
<dbReference type="InterPro" id="IPR013324">
    <property type="entry name" value="RNA_pol_sigma_r3/r4-like"/>
</dbReference>
<evidence type="ECO:0000256" key="4">
    <source>
        <dbReference type="ARBA" id="ARBA00023163"/>
    </source>
</evidence>
<name>A0A7Y4KGY6_9BACT</name>
<dbReference type="InterPro" id="IPR039425">
    <property type="entry name" value="RNA_pol_sigma-70-like"/>
</dbReference>
<dbReference type="InterPro" id="IPR014284">
    <property type="entry name" value="RNA_pol_sigma-70_dom"/>
</dbReference>
<dbReference type="InterPro" id="IPR036388">
    <property type="entry name" value="WH-like_DNA-bd_sf"/>
</dbReference>
<feature type="transmembrane region" description="Helical" evidence="5">
    <location>
        <begin position="55"/>
        <end position="76"/>
    </location>
</feature>
<reference evidence="7 8" key="1">
    <citation type="submission" date="2020-05" db="EMBL/GenBank/DDBJ databases">
        <authorList>
            <person name="Whitworth D."/>
        </authorList>
    </citation>
    <scope>NUCLEOTIDE SEQUENCE [LARGE SCALE GENOMIC DNA]</scope>
    <source>
        <strain evidence="7 8">AB043B</strain>
    </source>
</reference>
<feature type="transmembrane region" description="Helical" evidence="5">
    <location>
        <begin position="121"/>
        <end position="142"/>
    </location>
</feature>
<keyword evidence="3" id="KW-0238">DNA-binding</keyword>
<gene>
    <name evidence="7" type="ORF">HMI49_04850</name>
</gene>
<keyword evidence="2" id="KW-0731">Sigma factor</keyword>
<keyword evidence="1" id="KW-0805">Transcription regulation</keyword>
<dbReference type="EMBL" id="JABFJV010000015">
    <property type="protein sequence ID" value="NOK32524.1"/>
    <property type="molecule type" value="Genomic_DNA"/>
</dbReference>
<organism evidence="7 8">
    <name type="scientific">Corallococcus exercitus</name>
    <dbReference type="NCBI Taxonomy" id="2316736"/>
    <lineage>
        <taxon>Bacteria</taxon>
        <taxon>Pseudomonadati</taxon>
        <taxon>Myxococcota</taxon>
        <taxon>Myxococcia</taxon>
        <taxon>Myxococcales</taxon>
        <taxon>Cystobacterineae</taxon>
        <taxon>Myxococcaceae</taxon>
        <taxon>Corallococcus</taxon>
    </lineage>
</organism>
<evidence type="ECO:0000259" key="6">
    <source>
        <dbReference type="Pfam" id="PF08281"/>
    </source>
</evidence>
<keyword evidence="4" id="KW-0804">Transcription</keyword>
<keyword evidence="5" id="KW-0812">Transmembrane</keyword>
<keyword evidence="8" id="KW-1185">Reference proteome</keyword>
<dbReference type="PANTHER" id="PTHR43133">
    <property type="entry name" value="RNA POLYMERASE ECF-TYPE SIGMA FACTO"/>
    <property type="match status" value="1"/>
</dbReference>
<feature type="domain" description="RNA polymerase sigma factor 70 region 4 type 2" evidence="6">
    <location>
        <begin position="356"/>
        <end position="407"/>
    </location>
</feature>
<comment type="caution">
    <text evidence="7">The sequence shown here is derived from an EMBL/GenBank/DDBJ whole genome shotgun (WGS) entry which is preliminary data.</text>
</comment>
<dbReference type="Pfam" id="PF08281">
    <property type="entry name" value="Sigma70_r4_2"/>
    <property type="match status" value="1"/>
</dbReference>
<keyword evidence="5" id="KW-1133">Transmembrane helix</keyword>
<evidence type="ECO:0000256" key="3">
    <source>
        <dbReference type="ARBA" id="ARBA00023125"/>
    </source>
</evidence>
<accession>A0A7Y4KGY6</accession>
<keyword evidence="5" id="KW-0472">Membrane</keyword>
<dbReference type="Proteomes" id="UP000563426">
    <property type="component" value="Unassembled WGS sequence"/>
</dbReference>
<dbReference type="Gene3D" id="1.10.10.10">
    <property type="entry name" value="Winged helix-like DNA-binding domain superfamily/Winged helix DNA-binding domain"/>
    <property type="match status" value="1"/>
</dbReference>
<feature type="transmembrane region" description="Helical" evidence="5">
    <location>
        <begin position="88"/>
        <end position="109"/>
    </location>
</feature>
<dbReference type="GO" id="GO:0006352">
    <property type="term" value="P:DNA-templated transcription initiation"/>
    <property type="evidence" value="ECO:0007669"/>
    <property type="project" value="InterPro"/>
</dbReference>
<evidence type="ECO:0000313" key="8">
    <source>
        <dbReference type="Proteomes" id="UP000563426"/>
    </source>
</evidence>
<evidence type="ECO:0000313" key="7">
    <source>
        <dbReference type="EMBL" id="NOK32524.1"/>
    </source>
</evidence>
<feature type="transmembrane region" description="Helical" evidence="5">
    <location>
        <begin position="163"/>
        <end position="184"/>
    </location>
</feature>
<dbReference type="AlphaFoldDB" id="A0A7Y4KGY6"/>